<dbReference type="Gene3D" id="3.30.1390.10">
    <property type="match status" value="1"/>
</dbReference>
<feature type="compositionally biased region" description="Acidic residues" evidence="1">
    <location>
        <begin position="27"/>
        <end position="41"/>
    </location>
</feature>
<evidence type="ECO:0000313" key="4">
    <source>
        <dbReference type="Proteomes" id="UP000008674"/>
    </source>
</evidence>
<keyword evidence="4" id="KW-1185">Reference proteome</keyword>
<dbReference type="Proteomes" id="UP000008674">
    <property type="component" value="Chromosome"/>
</dbReference>
<protein>
    <submittedName>
        <fullName evidence="3">ATP-dependent Clp protease adaptor protein ClpS, putative</fullName>
    </submittedName>
</protein>
<dbReference type="STRING" id="309807.SRU_0964"/>
<evidence type="ECO:0000259" key="2">
    <source>
        <dbReference type="Pfam" id="PF02617"/>
    </source>
</evidence>
<reference evidence="3 4" key="1">
    <citation type="journal article" date="2005" name="Proc. Natl. Acad. Sci. U.S.A.">
        <title>The genome of Salinibacter ruber: convergence and gene exchange among hyperhalophilic bacteria and archaea.</title>
        <authorList>
            <person name="Mongodin E.F."/>
            <person name="Nelson K.E."/>
            <person name="Daugherty S."/>
            <person name="Deboy R.T."/>
            <person name="Wister J."/>
            <person name="Khouri H."/>
            <person name="Weidman J."/>
            <person name="Walsh D.A."/>
            <person name="Papke R.T."/>
            <person name="Sanchez Perez G."/>
            <person name="Sharma A.K."/>
            <person name="Nesbo C.L."/>
            <person name="MacLeod D."/>
            <person name="Bapteste E."/>
            <person name="Doolittle W.F."/>
            <person name="Charlebois R.L."/>
            <person name="Legault B."/>
            <person name="Rodriguez-Valera F."/>
        </authorList>
    </citation>
    <scope>NUCLEOTIDE SEQUENCE [LARGE SCALE GENOMIC DNA]</scope>
    <source>
        <strain evidence="4">DSM 13855 / CECT 5946 / M31</strain>
    </source>
</reference>
<keyword evidence="3" id="KW-0378">Hydrolase</keyword>
<feature type="region of interest" description="Disordered" evidence="1">
    <location>
        <begin position="1"/>
        <end position="41"/>
    </location>
</feature>
<dbReference type="GO" id="GO:0030163">
    <property type="term" value="P:protein catabolic process"/>
    <property type="evidence" value="ECO:0007669"/>
    <property type="project" value="InterPro"/>
</dbReference>
<dbReference type="Pfam" id="PF02617">
    <property type="entry name" value="ClpS"/>
    <property type="match status" value="1"/>
</dbReference>
<feature type="domain" description="Adaptor protein ClpS core" evidence="2">
    <location>
        <begin position="41"/>
        <end position="104"/>
    </location>
</feature>
<evidence type="ECO:0000256" key="1">
    <source>
        <dbReference type="SAM" id="MobiDB-lite"/>
    </source>
</evidence>
<proteinExistence type="predicted"/>
<dbReference type="EMBL" id="CP000159">
    <property type="protein sequence ID" value="ABC45161.1"/>
    <property type="molecule type" value="Genomic_DNA"/>
</dbReference>
<dbReference type="GO" id="GO:0008233">
    <property type="term" value="F:peptidase activity"/>
    <property type="evidence" value="ECO:0007669"/>
    <property type="project" value="UniProtKB-KW"/>
</dbReference>
<dbReference type="GO" id="GO:0006508">
    <property type="term" value="P:proteolysis"/>
    <property type="evidence" value="ECO:0007669"/>
    <property type="project" value="UniProtKB-KW"/>
</dbReference>
<accession>Q2S3Y5</accession>
<organism evidence="3 4">
    <name type="scientific">Salinibacter ruber (strain DSM 13855 / M31)</name>
    <dbReference type="NCBI Taxonomy" id="309807"/>
    <lineage>
        <taxon>Bacteria</taxon>
        <taxon>Pseudomonadati</taxon>
        <taxon>Rhodothermota</taxon>
        <taxon>Rhodothermia</taxon>
        <taxon>Rhodothermales</taxon>
        <taxon>Salinibacteraceae</taxon>
        <taxon>Salinibacter</taxon>
    </lineage>
</organism>
<dbReference type="OrthoDB" id="598046at2"/>
<dbReference type="AlphaFoldDB" id="Q2S3Y5"/>
<dbReference type="KEGG" id="sru:SRU_0964"/>
<dbReference type="eggNOG" id="COG2127">
    <property type="taxonomic scope" value="Bacteria"/>
</dbReference>
<gene>
    <name evidence="3" type="ordered locus">SRU_0964</name>
</gene>
<dbReference type="InterPro" id="IPR014719">
    <property type="entry name" value="Ribosomal_bL12_C/ClpS-like"/>
</dbReference>
<evidence type="ECO:0000313" key="3">
    <source>
        <dbReference type="EMBL" id="ABC45161.1"/>
    </source>
</evidence>
<dbReference type="EnsemblBacteria" id="ABC45161">
    <property type="protein sequence ID" value="ABC45161"/>
    <property type="gene ID" value="SRU_0964"/>
</dbReference>
<dbReference type="SUPFAM" id="SSF54736">
    <property type="entry name" value="ClpS-like"/>
    <property type="match status" value="1"/>
</dbReference>
<name>Q2S3Y5_SALRD</name>
<keyword evidence="3" id="KW-0645">Protease</keyword>
<dbReference type="InterPro" id="IPR003769">
    <property type="entry name" value="ClpS_core"/>
</dbReference>
<sequence length="115" mass="12888">MLVMTEGFPRRTLGAPAEPDVQPAPPEVEEADQEEENEGTDEPWFVILFNDEVHTFEEVIGQLVKATGCSRSEAEDMAWTVHNEGKATVYEGTFEECFEVQSVLKEIQLVTEIQG</sequence>
<dbReference type="HOGENOM" id="CLU_134083_2_1_10"/>